<gene>
    <name evidence="3" type="ORF">CGZ93_04535</name>
</gene>
<dbReference type="OrthoDB" id="9807744at2"/>
<keyword evidence="1" id="KW-0812">Transmembrane</keyword>
<protein>
    <recommendedName>
        <fullName evidence="2">DUF418 domain-containing protein</fullName>
    </recommendedName>
</protein>
<dbReference type="InterPro" id="IPR052529">
    <property type="entry name" value="Bact_Transport_Assoc"/>
</dbReference>
<feature type="transmembrane region" description="Helical" evidence="1">
    <location>
        <begin position="122"/>
        <end position="139"/>
    </location>
</feature>
<evidence type="ECO:0000313" key="3">
    <source>
        <dbReference type="EMBL" id="OYO24092.1"/>
    </source>
</evidence>
<keyword evidence="1" id="KW-1133">Transmembrane helix</keyword>
<feature type="transmembrane region" description="Helical" evidence="1">
    <location>
        <begin position="20"/>
        <end position="41"/>
    </location>
</feature>
<keyword evidence="4" id="KW-1185">Reference proteome</keyword>
<feature type="transmembrane region" description="Helical" evidence="1">
    <location>
        <begin position="332"/>
        <end position="353"/>
    </location>
</feature>
<accession>A0A255H9H7</accession>
<evidence type="ECO:0000259" key="2">
    <source>
        <dbReference type="Pfam" id="PF04235"/>
    </source>
</evidence>
<name>A0A255H9H7_9ACTN</name>
<feature type="domain" description="DUF418" evidence="2">
    <location>
        <begin position="222"/>
        <end position="370"/>
    </location>
</feature>
<feature type="transmembrane region" description="Helical" evidence="1">
    <location>
        <begin position="205"/>
        <end position="222"/>
    </location>
</feature>
<feature type="transmembrane region" description="Helical" evidence="1">
    <location>
        <begin position="96"/>
        <end position="116"/>
    </location>
</feature>
<dbReference type="AlphaFoldDB" id="A0A255H9H7"/>
<feature type="transmembrane region" description="Helical" evidence="1">
    <location>
        <begin position="146"/>
        <end position="168"/>
    </location>
</feature>
<comment type="caution">
    <text evidence="3">The sequence shown here is derived from an EMBL/GenBank/DDBJ whole genome shotgun (WGS) entry which is preliminary data.</text>
</comment>
<feature type="transmembrane region" description="Helical" evidence="1">
    <location>
        <begin position="234"/>
        <end position="256"/>
    </location>
</feature>
<evidence type="ECO:0000313" key="4">
    <source>
        <dbReference type="Proteomes" id="UP000216311"/>
    </source>
</evidence>
<feature type="transmembrane region" description="Helical" evidence="1">
    <location>
        <begin position="61"/>
        <end position="84"/>
    </location>
</feature>
<feature type="transmembrane region" description="Helical" evidence="1">
    <location>
        <begin position="304"/>
        <end position="326"/>
    </location>
</feature>
<reference evidence="3 4" key="1">
    <citation type="submission" date="2017-07" db="EMBL/GenBank/DDBJ databases">
        <title>Draft whole genome sequences of clinical Proprionibacteriaceae strains.</title>
        <authorList>
            <person name="Bernier A.-M."/>
            <person name="Bernard K."/>
            <person name="Domingo M.-C."/>
        </authorList>
    </citation>
    <scope>NUCLEOTIDE SEQUENCE [LARGE SCALE GENOMIC DNA]</scope>
    <source>
        <strain evidence="3 4">NML 130396</strain>
    </source>
</reference>
<dbReference type="Proteomes" id="UP000216311">
    <property type="component" value="Unassembled WGS sequence"/>
</dbReference>
<keyword evidence="1" id="KW-0472">Membrane</keyword>
<evidence type="ECO:0000256" key="1">
    <source>
        <dbReference type="SAM" id="Phobius"/>
    </source>
</evidence>
<dbReference type="PANTHER" id="PTHR30590">
    <property type="entry name" value="INNER MEMBRANE PROTEIN"/>
    <property type="match status" value="1"/>
</dbReference>
<dbReference type="InterPro" id="IPR007349">
    <property type="entry name" value="DUF418"/>
</dbReference>
<dbReference type="EMBL" id="NMVQ01000005">
    <property type="protein sequence ID" value="OYO24092.1"/>
    <property type="molecule type" value="Genomic_DNA"/>
</dbReference>
<dbReference type="PANTHER" id="PTHR30590:SF2">
    <property type="entry name" value="INNER MEMBRANE PROTEIN"/>
    <property type="match status" value="1"/>
</dbReference>
<sequence>MNTTSRPRVAALDVARGIAIAGTLATNIWIFSHVGGLIGYLNQPTSLGAPGWQQGAERFGMALANGKFLGLLTIMFGIGLAIQAESARRRGHPWPGGYPVRAALLFAEGLLHYLLIAEFDVLMGYAVVSLLVARLVVAAPRIQRGWMIVCAAVHTALVLLGTWGLAIAGPEEPRPLAPNPYRDGSWWDLVEFRIDNLLLFRLEPVAIFTLSVAMFLAGAWLWRSGVFDERGLRLRRGLIVVGAVAAVADLTLAMLWPPSILVCRYLLAPVVAFGLLALIAQLVRTGRGWWSRRAADVGRVALSAYILQNLICGFLFQGWGIGLNAMPPTHRLPVTVAVQLGVVALLAAAAYAWNRRFGRGPVEWVWHRAADRIAAGLGLGRQHPVEEV</sequence>
<dbReference type="RefSeq" id="WP_094362972.1">
    <property type="nucleotide sequence ID" value="NZ_NMVQ01000005.1"/>
</dbReference>
<proteinExistence type="predicted"/>
<feature type="transmembrane region" description="Helical" evidence="1">
    <location>
        <begin position="262"/>
        <end position="283"/>
    </location>
</feature>
<organism evidence="3 4">
    <name type="scientific">Enemella dayhoffiae</name>
    <dbReference type="NCBI Taxonomy" id="2016507"/>
    <lineage>
        <taxon>Bacteria</taxon>
        <taxon>Bacillati</taxon>
        <taxon>Actinomycetota</taxon>
        <taxon>Actinomycetes</taxon>
        <taxon>Propionibacteriales</taxon>
        <taxon>Propionibacteriaceae</taxon>
        <taxon>Enemella</taxon>
    </lineage>
</organism>
<dbReference type="Pfam" id="PF04235">
    <property type="entry name" value="DUF418"/>
    <property type="match status" value="1"/>
</dbReference>